<evidence type="ECO:0000313" key="1">
    <source>
        <dbReference type="EMBL" id="MFC7338266.1"/>
    </source>
</evidence>
<sequence length="170" mass="19579">MKPKRFWILGIILAAIAGYALHHRSILKLEREICDLRTTIAESTKNHFVRSIGEQIEAADPDSQPEVSKTGSYSCSSSRYSALTADVIYFDSDAIIPVSILETIAEESPRNPEFLAWKSEGAELGLQRDFRINLKKENEREKLTFLFYESNWPEGTMDPIHQEFRKRNWN</sequence>
<dbReference type="EMBL" id="JBHTBS010000007">
    <property type="protein sequence ID" value="MFC7338266.1"/>
    <property type="molecule type" value="Genomic_DNA"/>
</dbReference>
<protein>
    <submittedName>
        <fullName evidence="1">Uncharacterized protein</fullName>
    </submittedName>
</protein>
<keyword evidence="2" id="KW-1185">Reference proteome</keyword>
<dbReference type="RefSeq" id="WP_379713392.1">
    <property type="nucleotide sequence ID" value="NZ_JBHTBS010000007.1"/>
</dbReference>
<evidence type="ECO:0000313" key="2">
    <source>
        <dbReference type="Proteomes" id="UP001596472"/>
    </source>
</evidence>
<accession>A0ABW2L782</accession>
<comment type="caution">
    <text evidence="1">The sequence shown here is derived from an EMBL/GenBank/DDBJ whole genome shotgun (WGS) entry which is preliminary data.</text>
</comment>
<gene>
    <name evidence="1" type="ORF">ACFQY0_13815</name>
</gene>
<proteinExistence type="predicted"/>
<name>A0ABW2L782_9BACT</name>
<dbReference type="Proteomes" id="UP001596472">
    <property type="component" value="Unassembled WGS sequence"/>
</dbReference>
<organism evidence="1 2">
    <name type="scientific">Haloferula chungangensis</name>
    <dbReference type="NCBI Taxonomy" id="1048331"/>
    <lineage>
        <taxon>Bacteria</taxon>
        <taxon>Pseudomonadati</taxon>
        <taxon>Verrucomicrobiota</taxon>
        <taxon>Verrucomicrobiia</taxon>
        <taxon>Verrucomicrobiales</taxon>
        <taxon>Verrucomicrobiaceae</taxon>
        <taxon>Haloferula</taxon>
    </lineage>
</organism>
<reference evidence="2" key="1">
    <citation type="journal article" date="2019" name="Int. J. Syst. Evol. Microbiol.">
        <title>The Global Catalogue of Microorganisms (GCM) 10K type strain sequencing project: providing services to taxonomists for standard genome sequencing and annotation.</title>
        <authorList>
            <consortium name="The Broad Institute Genomics Platform"/>
            <consortium name="The Broad Institute Genome Sequencing Center for Infectious Disease"/>
            <person name="Wu L."/>
            <person name="Ma J."/>
        </authorList>
    </citation>
    <scope>NUCLEOTIDE SEQUENCE [LARGE SCALE GENOMIC DNA]</scope>
    <source>
        <strain evidence="2">CGMCC 4.1467</strain>
    </source>
</reference>